<evidence type="ECO:0000256" key="1">
    <source>
        <dbReference type="SAM" id="Phobius"/>
    </source>
</evidence>
<feature type="signal peptide" evidence="2">
    <location>
        <begin position="1"/>
        <end position="16"/>
    </location>
</feature>
<keyword evidence="4" id="KW-1185">Reference proteome</keyword>
<evidence type="ECO:0000313" key="4">
    <source>
        <dbReference type="Proteomes" id="UP000887013"/>
    </source>
</evidence>
<protein>
    <submittedName>
        <fullName evidence="3">Uncharacterized protein</fullName>
    </submittedName>
</protein>
<feature type="chain" id="PRO_5036480497" evidence="2">
    <location>
        <begin position="17"/>
        <end position="135"/>
    </location>
</feature>
<organism evidence="3 4">
    <name type="scientific">Nephila pilipes</name>
    <name type="common">Giant wood spider</name>
    <name type="synonym">Nephila maculata</name>
    <dbReference type="NCBI Taxonomy" id="299642"/>
    <lineage>
        <taxon>Eukaryota</taxon>
        <taxon>Metazoa</taxon>
        <taxon>Ecdysozoa</taxon>
        <taxon>Arthropoda</taxon>
        <taxon>Chelicerata</taxon>
        <taxon>Arachnida</taxon>
        <taxon>Araneae</taxon>
        <taxon>Araneomorphae</taxon>
        <taxon>Entelegynae</taxon>
        <taxon>Araneoidea</taxon>
        <taxon>Nephilidae</taxon>
        <taxon>Nephila</taxon>
    </lineage>
</organism>
<dbReference type="Proteomes" id="UP000887013">
    <property type="component" value="Unassembled WGS sequence"/>
</dbReference>
<comment type="caution">
    <text evidence="3">The sequence shown here is derived from an EMBL/GenBank/DDBJ whole genome shotgun (WGS) entry which is preliminary data.</text>
</comment>
<dbReference type="EMBL" id="BMAW01062245">
    <property type="protein sequence ID" value="GFT35055.1"/>
    <property type="molecule type" value="Genomic_DNA"/>
</dbReference>
<evidence type="ECO:0000313" key="3">
    <source>
        <dbReference type="EMBL" id="GFT35055.1"/>
    </source>
</evidence>
<proteinExistence type="predicted"/>
<keyword evidence="2" id="KW-0732">Signal</keyword>
<sequence length="135" mass="15631">MSEFALFLFCVSLHHSIDWRPGWEFNSEAHVLGCVRFNRFRALSSFAINGVNEADKMAKRINGKLLKQEWDFHQSKSFSKCTSLHFADSERAFKLSEWGSFFYARSFIPVAFGSLLTYTLLLIQLDRSSLQMTMT</sequence>
<gene>
    <name evidence="3" type="ORF">NPIL_668431</name>
</gene>
<keyword evidence="1" id="KW-0812">Transmembrane</keyword>
<reference evidence="3" key="1">
    <citation type="submission" date="2020-08" db="EMBL/GenBank/DDBJ databases">
        <title>Multicomponent nature underlies the extraordinary mechanical properties of spider dragline silk.</title>
        <authorList>
            <person name="Kono N."/>
            <person name="Nakamura H."/>
            <person name="Mori M."/>
            <person name="Yoshida Y."/>
            <person name="Ohtoshi R."/>
            <person name="Malay A.D."/>
            <person name="Moran D.A.P."/>
            <person name="Tomita M."/>
            <person name="Numata K."/>
            <person name="Arakawa K."/>
        </authorList>
    </citation>
    <scope>NUCLEOTIDE SEQUENCE</scope>
</reference>
<evidence type="ECO:0000256" key="2">
    <source>
        <dbReference type="SAM" id="SignalP"/>
    </source>
</evidence>
<feature type="transmembrane region" description="Helical" evidence="1">
    <location>
        <begin position="102"/>
        <end position="123"/>
    </location>
</feature>
<name>A0A8X6NWJ5_NEPPI</name>
<keyword evidence="1" id="KW-0472">Membrane</keyword>
<dbReference type="AlphaFoldDB" id="A0A8X6NWJ5"/>
<keyword evidence="1" id="KW-1133">Transmembrane helix</keyword>
<accession>A0A8X6NWJ5</accession>